<evidence type="ECO:0000313" key="4">
    <source>
        <dbReference type="Proteomes" id="UP000756132"/>
    </source>
</evidence>
<sequence length="245" mass="28102">MTDQIILYDAPSKAPRRSFSPNTWKVRAILNYKNIPYRTEWLEFPDIRPTLKSFGIPPNDPSEHFDHSIPAVKLPDGTFVMESAQVAQALEKYQPDPPVYPDSESAIRAQELVTQFGNRLSVAYLHRLPDMLLTPESAKWYHEARTRLIGASLYDLRDSPDLGEGVAWKNAEPTFAVLKEFLSENPEGPYAMGQQVSYADFVLLGFWKILGKIDVEGDLFGRVMEMDRKFEEHERACRKFCEKDD</sequence>
<feature type="domain" description="Glutathione S-transferase UstS-like C-terminal" evidence="2">
    <location>
        <begin position="132"/>
        <end position="215"/>
    </location>
</feature>
<reference evidence="3" key="2">
    <citation type="journal article" date="2022" name="Microb. Genom.">
        <title>A chromosome-scale genome assembly of the tomato pathogen Cladosporium fulvum reveals a compartmentalized genome architecture and the presence of a dispensable chromosome.</title>
        <authorList>
            <person name="Zaccaron A.Z."/>
            <person name="Chen L.H."/>
            <person name="Samaras A."/>
            <person name="Stergiopoulos I."/>
        </authorList>
    </citation>
    <scope>NUCLEOTIDE SEQUENCE</scope>
    <source>
        <strain evidence="3">Race5_Kim</strain>
    </source>
</reference>
<dbReference type="OMA" id="EEHERAC"/>
<dbReference type="OrthoDB" id="4951845at2759"/>
<dbReference type="SUPFAM" id="SSF47616">
    <property type="entry name" value="GST C-terminal domain-like"/>
    <property type="match status" value="1"/>
</dbReference>
<dbReference type="EMBL" id="CP090165">
    <property type="protein sequence ID" value="UJO15636.1"/>
    <property type="molecule type" value="Genomic_DNA"/>
</dbReference>
<dbReference type="Pfam" id="PF22041">
    <property type="entry name" value="GST_C_7"/>
    <property type="match status" value="1"/>
</dbReference>
<dbReference type="InterPro" id="IPR004045">
    <property type="entry name" value="Glutathione_S-Trfase_N"/>
</dbReference>
<dbReference type="SUPFAM" id="SSF52833">
    <property type="entry name" value="Thioredoxin-like"/>
    <property type="match status" value="1"/>
</dbReference>
<organism evidence="3 4">
    <name type="scientific">Passalora fulva</name>
    <name type="common">Tomato leaf mold</name>
    <name type="synonym">Cladosporium fulvum</name>
    <dbReference type="NCBI Taxonomy" id="5499"/>
    <lineage>
        <taxon>Eukaryota</taxon>
        <taxon>Fungi</taxon>
        <taxon>Dikarya</taxon>
        <taxon>Ascomycota</taxon>
        <taxon>Pezizomycotina</taxon>
        <taxon>Dothideomycetes</taxon>
        <taxon>Dothideomycetidae</taxon>
        <taxon>Mycosphaerellales</taxon>
        <taxon>Mycosphaerellaceae</taxon>
        <taxon>Fulvia</taxon>
    </lineage>
</organism>
<dbReference type="Pfam" id="PF13409">
    <property type="entry name" value="GST_N_2"/>
    <property type="match status" value="1"/>
</dbReference>
<accession>A0A9Q8LDN8</accession>
<dbReference type="Gene3D" id="1.20.1050.10">
    <property type="match status" value="1"/>
</dbReference>
<feature type="domain" description="GST N-terminal" evidence="1">
    <location>
        <begin position="19"/>
        <end position="92"/>
    </location>
</feature>
<dbReference type="RefSeq" id="XP_047760002.1">
    <property type="nucleotide sequence ID" value="XM_047907933.1"/>
</dbReference>
<dbReference type="KEGG" id="ffu:CLAFUR5_08785"/>
<dbReference type="InterPro" id="IPR054416">
    <property type="entry name" value="GST_UstS-like_C"/>
</dbReference>
<protein>
    <submittedName>
        <fullName evidence="3">Glutathione S-transferase-like protein ustS</fullName>
    </submittedName>
</protein>
<dbReference type="AlphaFoldDB" id="A0A9Q8LDN8"/>
<dbReference type="GeneID" id="71988663"/>
<keyword evidence="4" id="KW-1185">Reference proteome</keyword>
<proteinExistence type="predicted"/>
<gene>
    <name evidence="3" type="ORF">CLAFUR5_08785</name>
</gene>
<dbReference type="Gene3D" id="3.40.30.10">
    <property type="entry name" value="Glutaredoxin"/>
    <property type="match status" value="1"/>
</dbReference>
<name>A0A9Q8LDN8_PASFU</name>
<evidence type="ECO:0000259" key="1">
    <source>
        <dbReference type="Pfam" id="PF13409"/>
    </source>
</evidence>
<dbReference type="InterPro" id="IPR036249">
    <property type="entry name" value="Thioredoxin-like_sf"/>
</dbReference>
<dbReference type="Proteomes" id="UP000756132">
    <property type="component" value="Chromosome 3"/>
</dbReference>
<evidence type="ECO:0000313" key="3">
    <source>
        <dbReference type="EMBL" id="UJO15636.1"/>
    </source>
</evidence>
<dbReference type="InterPro" id="IPR036282">
    <property type="entry name" value="Glutathione-S-Trfase_C_sf"/>
</dbReference>
<evidence type="ECO:0000259" key="2">
    <source>
        <dbReference type="Pfam" id="PF22041"/>
    </source>
</evidence>
<reference evidence="3" key="1">
    <citation type="submission" date="2021-12" db="EMBL/GenBank/DDBJ databases">
        <authorList>
            <person name="Zaccaron A."/>
            <person name="Stergiopoulos I."/>
        </authorList>
    </citation>
    <scope>NUCLEOTIDE SEQUENCE</scope>
    <source>
        <strain evidence="3">Race5_Kim</strain>
    </source>
</reference>